<sequence length="326" mass="36953">MAWNSSSQPNPQRSIMYPPTGSLISIGVLWPLSRVEGHVSPGLVIVEDWTGGMAIVFIPVYMGDDVGFSNSIPCSRSVVRYCCTIEGEIPEFDLQYPNFPTIPGQANPSITTGETSGPNTYTLWVTNNKEYQSHPLYFELADHHMTTNGYSPKIRVTSSMLQSLNSLLLGNLDILKPIILMGKGKMKKAPPTPVPGWNPEQLMKTAWELGVMTWPELQEWQGRSLMNEGSWITSEAARLIEKVGIESDSRAEIHMWYPKWPTFEEDVRMQFQEAAEIELKQLKWKKLQQSDYKTAIEFFADFEELTIEAEKYHNAKEMEEVVKAAI</sequence>
<protein>
    <submittedName>
        <fullName evidence="1">Uncharacterized protein</fullName>
    </submittedName>
</protein>
<proteinExistence type="predicted"/>
<comment type="caution">
    <text evidence="1">The sequence shown here is derived from an EMBL/GenBank/DDBJ whole genome shotgun (WGS) entry which is preliminary data.</text>
</comment>
<name>A0AA39NQP3_ARMTA</name>
<dbReference type="RefSeq" id="XP_060339824.1">
    <property type="nucleotide sequence ID" value="XM_060476319.1"/>
</dbReference>
<accession>A0AA39NQP3</accession>
<dbReference type="AlphaFoldDB" id="A0AA39NQP3"/>
<organism evidence="1 2">
    <name type="scientific">Armillaria tabescens</name>
    <name type="common">Ringless honey mushroom</name>
    <name type="synonym">Agaricus tabescens</name>
    <dbReference type="NCBI Taxonomy" id="1929756"/>
    <lineage>
        <taxon>Eukaryota</taxon>
        <taxon>Fungi</taxon>
        <taxon>Dikarya</taxon>
        <taxon>Basidiomycota</taxon>
        <taxon>Agaricomycotina</taxon>
        <taxon>Agaricomycetes</taxon>
        <taxon>Agaricomycetidae</taxon>
        <taxon>Agaricales</taxon>
        <taxon>Marasmiineae</taxon>
        <taxon>Physalacriaceae</taxon>
        <taxon>Desarmillaria</taxon>
    </lineage>
</organism>
<keyword evidence="2" id="KW-1185">Reference proteome</keyword>
<evidence type="ECO:0000313" key="1">
    <source>
        <dbReference type="EMBL" id="KAK0470031.1"/>
    </source>
</evidence>
<reference evidence="1" key="1">
    <citation type="submission" date="2023-06" db="EMBL/GenBank/DDBJ databases">
        <authorList>
            <consortium name="Lawrence Berkeley National Laboratory"/>
            <person name="Ahrendt S."/>
            <person name="Sahu N."/>
            <person name="Indic B."/>
            <person name="Wong-Bajracharya J."/>
            <person name="Merenyi Z."/>
            <person name="Ke H.-M."/>
            <person name="Monk M."/>
            <person name="Kocsube S."/>
            <person name="Drula E."/>
            <person name="Lipzen A."/>
            <person name="Balint B."/>
            <person name="Henrissat B."/>
            <person name="Andreopoulos B."/>
            <person name="Martin F.M."/>
            <person name="Harder C.B."/>
            <person name="Rigling D."/>
            <person name="Ford K.L."/>
            <person name="Foster G.D."/>
            <person name="Pangilinan J."/>
            <person name="Papanicolaou A."/>
            <person name="Barry K."/>
            <person name="LaButti K."/>
            <person name="Viragh M."/>
            <person name="Koriabine M."/>
            <person name="Yan M."/>
            <person name="Riley R."/>
            <person name="Champramary S."/>
            <person name="Plett K.L."/>
            <person name="Tsai I.J."/>
            <person name="Slot J."/>
            <person name="Sipos G."/>
            <person name="Plett J."/>
            <person name="Nagy L.G."/>
            <person name="Grigoriev I.V."/>
        </authorList>
    </citation>
    <scope>NUCLEOTIDE SEQUENCE</scope>
    <source>
        <strain evidence="1">CCBAS 213</strain>
    </source>
</reference>
<evidence type="ECO:0000313" key="2">
    <source>
        <dbReference type="Proteomes" id="UP001175211"/>
    </source>
</evidence>
<dbReference type="GeneID" id="85359867"/>
<gene>
    <name evidence="1" type="ORF">EV420DRAFT_1634426</name>
</gene>
<dbReference type="EMBL" id="JAUEPS010000001">
    <property type="protein sequence ID" value="KAK0470031.1"/>
    <property type="molecule type" value="Genomic_DNA"/>
</dbReference>
<dbReference type="Proteomes" id="UP001175211">
    <property type="component" value="Unassembled WGS sequence"/>
</dbReference>